<dbReference type="PROSITE" id="PS50041">
    <property type="entry name" value="C_TYPE_LECTIN_2"/>
    <property type="match status" value="2"/>
</dbReference>
<sequence length="309" mass="35588">MPGVRHRSSSSLTTTMGGHCCVLLLWTLVLMATTGEAVVSQNECLPGWRKAPSSGTCVKPFKTYLNWHKARAECQKNNGDLLTIRDARMNNFIKKNTMWKKDHQWYHSRRPKTYRYFIGLHDTESEKTWRWLNETETATYTSWAPGEPNNYRSHWNREDEDCVEMYVDKWNDIYCSKRQRFICERPPTMSAPGECQDGWFKSPSSGTCKQWHGEQQKWQDARATCQQKGGDLATILDATTNAFVDYLRTLNDHGTCWIGLNDLSKEGEFRWTNETQKPVHNKVISGLQALRQARALVAEGSVHVSARTS</sequence>
<comment type="caution">
    <text evidence="4">The sequence shown here is derived from an EMBL/GenBank/DDBJ whole genome shotgun (WGS) entry which is preliminary data.</text>
</comment>
<feature type="chain" id="PRO_5043875977" evidence="2">
    <location>
        <begin position="38"/>
        <end position="309"/>
    </location>
</feature>
<keyword evidence="1" id="KW-1015">Disulfide bond</keyword>
<protein>
    <submittedName>
        <fullName evidence="4">Mannose c-type lectin receptor</fullName>
    </submittedName>
</protein>
<dbReference type="InterPro" id="IPR016186">
    <property type="entry name" value="C-type_lectin-like/link_sf"/>
</dbReference>
<evidence type="ECO:0000313" key="4">
    <source>
        <dbReference type="EMBL" id="GFO21669.1"/>
    </source>
</evidence>
<feature type="domain" description="C-type lectin" evidence="3">
    <location>
        <begin position="204"/>
        <end position="279"/>
    </location>
</feature>
<organism evidence="4 5">
    <name type="scientific">Plakobranchus ocellatus</name>
    <dbReference type="NCBI Taxonomy" id="259542"/>
    <lineage>
        <taxon>Eukaryota</taxon>
        <taxon>Metazoa</taxon>
        <taxon>Spiralia</taxon>
        <taxon>Lophotrochozoa</taxon>
        <taxon>Mollusca</taxon>
        <taxon>Gastropoda</taxon>
        <taxon>Heterobranchia</taxon>
        <taxon>Euthyneura</taxon>
        <taxon>Panpulmonata</taxon>
        <taxon>Sacoglossa</taxon>
        <taxon>Placobranchoidea</taxon>
        <taxon>Plakobranchidae</taxon>
        <taxon>Plakobranchus</taxon>
    </lineage>
</organism>
<accession>A0AAV4BS56</accession>
<dbReference type="PANTHER" id="PTHR22803">
    <property type="entry name" value="MANNOSE, PHOSPHOLIPASE, LECTIN RECEPTOR RELATED"/>
    <property type="match status" value="1"/>
</dbReference>
<gene>
    <name evidence="4" type="ORF">PoB_004817400</name>
</gene>
<dbReference type="SUPFAM" id="SSF56436">
    <property type="entry name" value="C-type lectin-like"/>
    <property type="match status" value="2"/>
</dbReference>
<keyword evidence="2" id="KW-0732">Signal</keyword>
<dbReference type="CDD" id="cd00037">
    <property type="entry name" value="CLECT"/>
    <property type="match status" value="2"/>
</dbReference>
<keyword evidence="4" id="KW-0675">Receptor</keyword>
<dbReference type="AlphaFoldDB" id="A0AAV4BS56"/>
<evidence type="ECO:0000313" key="5">
    <source>
        <dbReference type="Proteomes" id="UP000735302"/>
    </source>
</evidence>
<proteinExistence type="predicted"/>
<dbReference type="PROSITE" id="PS00615">
    <property type="entry name" value="C_TYPE_LECTIN_1"/>
    <property type="match status" value="1"/>
</dbReference>
<reference evidence="4 5" key="1">
    <citation type="journal article" date="2021" name="Elife">
        <title>Chloroplast acquisition without the gene transfer in kleptoplastic sea slugs, Plakobranchus ocellatus.</title>
        <authorList>
            <person name="Maeda T."/>
            <person name="Takahashi S."/>
            <person name="Yoshida T."/>
            <person name="Shimamura S."/>
            <person name="Takaki Y."/>
            <person name="Nagai Y."/>
            <person name="Toyoda A."/>
            <person name="Suzuki Y."/>
            <person name="Arimoto A."/>
            <person name="Ishii H."/>
            <person name="Satoh N."/>
            <person name="Nishiyama T."/>
            <person name="Hasebe M."/>
            <person name="Maruyama T."/>
            <person name="Minagawa J."/>
            <person name="Obokata J."/>
            <person name="Shigenobu S."/>
        </authorList>
    </citation>
    <scope>NUCLEOTIDE SEQUENCE [LARGE SCALE GENOMIC DNA]</scope>
</reference>
<evidence type="ECO:0000256" key="1">
    <source>
        <dbReference type="ARBA" id="ARBA00023157"/>
    </source>
</evidence>
<dbReference type="InterPro" id="IPR001304">
    <property type="entry name" value="C-type_lectin-like"/>
</dbReference>
<evidence type="ECO:0000259" key="3">
    <source>
        <dbReference type="PROSITE" id="PS50041"/>
    </source>
</evidence>
<name>A0AAV4BS56_9GAST</name>
<keyword evidence="5" id="KW-1185">Reference proteome</keyword>
<dbReference type="InterPro" id="IPR016187">
    <property type="entry name" value="CTDL_fold"/>
</dbReference>
<dbReference type="EMBL" id="BLXT01005270">
    <property type="protein sequence ID" value="GFO21669.1"/>
    <property type="molecule type" value="Genomic_DNA"/>
</dbReference>
<feature type="domain" description="C-type lectin" evidence="3">
    <location>
        <begin position="53"/>
        <end position="184"/>
    </location>
</feature>
<feature type="signal peptide" evidence="2">
    <location>
        <begin position="1"/>
        <end position="37"/>
    </location>
</feature>
<dbReference type="Pfam" id="PF00059">
    <property type="entry name" value="Lectin_C"/>
    <property type="match status" value="2"/>
</dbReference>
<dbReference type="Proteomes" id="UP000735302">
    <property type="component" value="Unassembled WGS sequence"/>
</dbReference>
<dbReference type="InterPro" id="IPR018378">
    <property type="entry name" value="C-type_lectin_CS"/>
</dbReference>
<dbReference type="SMART" id="SM00034">
    <property type="entry name" value="CLECT"/>
    <property type="match status" value="2"/>
</dbReference>
<dbReference type="InterPro" id="IPR050111">
    <property type="entry name" value="C-type_lectin/snaclec_domain"/>
</dbReference>
<evidence type="ECO:0000256" key="2">
    <source>
        <dbReference type="SAM" id="SignalP"/>
    </source>
</evidence>
<dbReference type="Gene3D" id="3.10.100.10">
    <property type="entry name" value="Mannose-Binding Protein A, subunit A"/>
    <property type="match status" value="2"/>
</dbReference>